<evidence type="ECO:0000313" key="3">
    <source>
        <dbReference type="Proteomes" id="UP000762676"/>
    </source>
</evidence>
<feature type="signal peptide" evidence="1">
    <location>
        <begin position="1"/>
        <end position="22"/>
    </location>
</feature>
<keyword evidence="1" id="KW-0732">Signal</keyword>
<evidence type="ECO:0000313" key="2">
    <source>
        <dbReference type="EMBL" id="GFS03396.1"/>
    </source>
</evidence>
<feature type="chain" id="PRO_5043595947" evidence="1">
    <location>
        <begin position="23"/>
        <end position="89"/>
    </location>
</feature>
<keyword evidence="3" id="KW-1185">Reference proteome</keyword>
<proteinExistence type="predicted"/>
<comment type="caution">
    <text evidence="2">The sequence shown here is derived from an EMBL/GenBank/DDBJ whole genome shotgun (WGS) entry which is preliminary data.</text>
</comment>
<dbReference type="AlphaFoldDB" id="A0AAV4I400"/>
<reference evidence="2 3" key="1">
    <citation type="journal article" date="2021" name="Elife">
        <title>Chloroplast acquisition without the gene transfer in kleptoplastic sea slugs, Plakobranchus ocellatus.</title>
        <authorList>
            <person name="Maeda T."/>
            <person name="Takahashi S."/>
            <person name="Yoshida T."/>
            <person name="Shimamura S."/>
            <person name="Takaki Y."/>
            <person name="Nagai Y."/>
            <person name="Toyoda A."/>
            <person name="Suzuki Y."/>
            <person name="Arimoto A."/>
            <person name="Ishii H."/>
            <person name="Satoh N."/>
            <person name="Nishiyama T."/>
            <person name="Hasebe M."/>
            <person name="Maruyama T."/>
            <person name="Minagawa J."/>
            <person name="Obokata J."/>
            <person name="Shigenobu S."/>
        </authorList>
    </citation>
    <scope>NUCLEOTIDE SEQUENCE [LARGE SCALE GENOMIC DNA]</scope>
</reference>
<organism evidence="2 3">
    <name type="scientific">Elysia marginata</name>
    <dbReference type="NCBI Taxonomy" id="1093978"/>
    <lineage>
        <taxon>Eukaryota</taxon>
        <taxon>Metazoa</taxon>
        <taxon>Spiralia</taxon>
        <taxon>Lophotrochozoa</taxon>
        <taxon>Mollusca</taxon>
        <taxon>Gastropoda</taxon>
        <taxon>Heterobranchia</taxon>
        <taxon>Euthyneura</taxon>
        <taxon>Panpulmonata</taxon>
        <taxon>Sacoglossa</taxon>
        <taxon>Placobranchoidea</taxon>
        <taxon>Plakobranchidae</taxon>
        <taxon>Elysia</taxon>
    </lineage>
</organism>
<name>A0AAV4I400_9GAST</name>
<evidence type="ECO:0000256" key="1">
    <source>
        <dbReference type="SAM" id="SignalP"/>
    </source>
</evidence>
<dbReference type="EMBL" id="BMAT01005975">
    <property type="protein sequence ID" value="GFS03396.1"/>
    <property type="molecule type" value="Genomic_DNA"/>
</dbReference>
<sequence>MKGLHILAACFLLLLAVASVSGAAADLEGEHHVTRDLDQDLDIVKRGWIRKKWRRIKPRLRKGKKVYGKYKRAKTAYQLGKLVIAYFGR</sequence>
<dbReference type="Proteomes" id="UP000762676">
    <property type="component" value="Unassembled WGS sequence"/>
</dbReference>
<gene>
    <name evidence="2" type="ORF">ElyMa_002886000</name>
</gene>
<protein>
    <submittedName>
        <fullName evidence="2">Uncharacterized protein</fullName>
    </submittedName>
</protein>
<accession>A0AAV4I400</accession>